<dbReference type="PANTHER" id="PTHR11101:SF80">
    <property type="entry name" value="PHOSPHATE TRANSPORTER"/>
    <property type="match status" value="1"/>
</dbReference>
<keyword evidence="5 8" id="KW-0812">Transmembrane</keyword>
<evidence type="ECO:0000313" key="10">
    <source>
        <dbReference type="EMBL" id="VDL97020.1"/>
    </source>
</evidence>
<keyword evidence="3 8" id="KW-0813">Transport</keyword>
<dbReference type="OrthoDB" id="260807at2759"/>
<comment type="similarity">
    <text evidence="2 8">Belongs to the inorganic phosphate transporter (PiT) (TC 2.A.20) family.</text>
</comment>
<comment type="function">
    <text evidence="8">Sodium-phosphate symporter.</text>
</comment>
<reference evidence="10 11" key="2">
    <citation type="submission" date="2018-11" db="EMBL/GenBank/DDBJ databases">
        <authorList>
            <consortium name="Pathogen Informatics"/>
        </authorList>
    </citation>
    <scope>NUCLEOTIDE SEQUENCE [LARGE SCALE GENOMIC DNA]</scope>
    <source>
        <strain evidence="10 11">NST_G2</strain>
    </source>
</reference>
<dbReference type="STRING" id="70667.A0A183T2D7"/>
<evidence type="ECO:0000256" key="2">
    <source>
        <dbReference type="ARBA" id="ARBA00009916"/>
    </source>
</evidence>
<reference evidence="12" key="1">
    <citation type="submission" date="2016-06" db="UniProtKB">
        <authorList>
            <consortium name="WormBaseParasite"/>
        </authorList>
    </citation>
    <scope>IDENTIFICATION</scope>
</reference>
<dbReference type="GO" id="GO:0016020">
    <property type="term" value="C:membrane"/>
    <property type="evidence" value="ECO:0007669"/>
    <property type="project" value="UniProtKB-SubCell"/>
</dbReference>
<evidence type="ECO:0000313" key="11">
    <source>
        <dbReference type="Proteomes" id="UP000275846"/>
    </source>
</evidence>
<dbReference type="EMBL" id="UYSU01035998">
    <property type="protein sequence ID" value="VDL97020.1"/>
    <property type="molecule type" value="Genomic_DNA"/>
</dbReference>
<evidence type="ECO:0000256" key="6">
    <source>
        <dbReference type="ARBA" id="ARBA00022989"/>
    </source>
</evidence>
<dbReference type="Pfam" id="PF01384">
    <property type="entry name" value="PHO4"/>
    <property type="match status" value="1"/>
</dbReference>
<feature type="transmembrane region" description="Helical" evidence="8">
    <location>
        <begin position="414"/>
        <end position="432"/>
    </location>
</feature>
<evidence type="ECO:0000256" key="7">
    <source>
        <dbReference type="ARBA" id="ARBA00023136"/>
    </source>
</evidence>
<evidence type="ECO:0000256" key="3">
    <source>
        <dbReference type="ARBA" id="ARBA00022448"/>
    </source>
</evidence>
<feature type="transmembrane region" description="Helical" evidence="8">
    <location>
        <begin position="95"/>
        <end position="117"/>
    </location>
</feature>
<feature type="transmembrane region" description="Helical" evidence="8">
    <location>
        <begin position="221"/>
        <end position="247"/>
    </location>
</feature>
<keyword evidence="6 8" id="KW-1133">Transmembrane helix</keyword>
<evidence type="ECO:0000256" key="4">
    <source>
        <dbReference type="ARBA" id="ARBA00022592"/>
    </source>
</evidence>
<evidence type="ECO:0000256" key="8">
    <source>
        <dbReference type="RuleBase" id="RU363058"/>
    </source>
</evidence>
<feature type="transmembrane region" description="Helical" evidence="8">
    <location>
        <begin position="498"/>
        <end position="524"/>
    </location>
</feature>
<dbReference type="GO" id="GO:0035435">
    <property type="term" value="P:phosphate ion transmembrane transport"/>
    <property type="evidence" value="ECO:0007669"/>
    <property type="project" value="TreeGrafter"/>
</dbReference>
<feature type="transmembrane region" description="Helical" evidence="8">
    <location>
        <begin position="50"/>
        <end position="74"/>
    </location>
</feature>
<keyword evidence="7 8" id="KW-0472">Membrane</keyword>
<gene>
    <name evidence="10" type="ORF">SSLN_LOCUS10635</name>
</gene>
<dbReference type="WBParaSite" id="SSLN_0001104801-mRNA-1">
    <property type="protein sequence ID" value="SSLN_0001104801-mRNA-1"/>
    <property type="gene ID" value="SSLN_0001104801"/>
</dbReference>
<evidence type="ECO:0000256" key="5">
    <source>
        <dbReference type="ARBA" id="ARBA00022692"/>
    </source>
</evidence>
<name>A0A183T2D7_SCHSO</name>
<protein>
    <recommendedName>
        <fullName evidence="8">Phosphate transporter</fullName>
    </recommendedName>
</protein>
<evidence type="ECO:0000256" key="1">
    <source>
        <dbReference type="ARBA" id="ARBA00004141"/>
    </source>
</evidence>
<dbReference type="GO" id="GO:0005315">
    <property type="term" value="F:phosphate transmembrane transporter activity"/>
    <property type="evidence" value="ECO:0007669"/>
    <property type="project" value="InterPro"/>
</dbReference>
<dbReference type="InterPro" id="IPR001204">
    <property type="entry name" value="Phos_transporter"/>
</dbReference>
<sequence length="534" mass="58020">MNIPCKMLEEQELVLVVVGFIIAFLLAFGIGANDVANSFGTSVGSKVLSLRGACILATICEITGAILLGGHVSATIREGIVDLALFNNTSNGPRLLIYGQVSSLASACIWMLIATFFRIPVSGTHSIVGATLGFGLVEFGIHGIKWMGVLKIVLSWFISPLLSGAVSVFMFMFFKYFILKKERPLEPALRSLPFIYGCTVLVNVFSVLFGGIAILNFKPPVWVVFVASFGMGILTALIVQLLVVPYLRKKVLNYLERLRRREAEGYEDEEEEESCLSKLRIALVNAHEFMLAYLHCKKCRKQHKKNKDAVDAESQMNNNNHHSIIADSSCKSPTRSESQLDDQGSEIAVVTSHPTLIKDRPEEAKVFSFAQILTATFGSFVHGGNDVSNAIGPLIGMWMVTTTGSVVSEKMTPVLLLVYGGVGISIGLWVWGRKVIQTIGEDLTTITPSSGVCIELGSAVTVLVASKIGIPVSTTHCKVGSIVVVGRARAKEDVNWKLFLNIIIAWVVTLPFSAGISALVMYIFTHTGSLTFQP</sequence>
<feature type="region of interest" description="Disordered" evidence="9">
    <location>
        <begin position="322"/>
        <end position="344"/>
    </location>
</feature>
<keyword evidence="11" id="KW-1185">Reference proteome</keyword>
<feature type="transmembrane region" description="Helical" evidence="8">
    <location>
        <begin position="12"/>
        <end position="30"/>
    </location>
</feature>
<evidence type="ECO:0000313" key="12">
    <source>
        <dbReference type="WBParaSite" id="SSLN_0001104801-mRNA-1"/>
    </source>
</evidence>
<evidence type="ECO:0000256" key="9">
    <source>
        <dbReference type="SAM" id="MobiDB-lite"/>
    </source>
</evidence>
<dbReference type="Proteomes" id="UP000275846">
    <property type="component" value="Unassembled WGS sequence"/>
</dbReference>
<organism evidence="12">
    <name type="scientific">Schistocephalus solidus</name>
    <name type="common">Tapeworm</name>
    <dbReference type="NCBI Taxonomy" id="70667"/>
    <lineage>
        <taxon>Eukaryota</taxon>
        <taxon>Metazoa</taxon>
        <taxon>Spiralia</taxon>
        <taxon>Lophotrochozoa</taxon>
        <taxon>Platyhelminthes</taxon>
        <taxon>Cestoda</taxon>
        <taxon>Eucestoda</taxon>
        <taxon>Diphyllobothriidea</taxon>
        <taxon>Diphyllobothriidae</taxon>
        <taxon>Schistocephalus</taxon>
    </lineage>
</organism>
<dbReference type="AlphaFoldDB" id="A0A183T2D7"/>
<accession>A0A183T2D7</accession>
<dbReference type="PANTHER" id="PTHR11101">
    <property type="entry name" value="PHOSPHATE TRANSPORTER"/>
    <property type="match status" value="1"/>
</dbReference>
<keyword evidence="4 8" id="KW-0592">Phosphate transport</keyword>
<feature type="transmembrane region" description="Helical" evidence="8">
    <location>
        <begin position="153"/>
        <end position="174"/>
    </location>
</feature>
<proteinExistence type="inferred from homology"/>
<feature type="transmembrane region" description="Helical" evidence="8">
    <location>
        <begin position="194"/>
        <end position="215"/>
    </location>
</feature>
<comment type="subcellular location">
    <subcellularLocation>
        <location evidence="1 8">Membrane</location>
        <topology evidence="1 8">Multi-pass membrane protein</topology>
    </subcellularLocation>
</comment>